<dbReference type="STRING" id="1121322.SAMN02745136_01768"/>
<keyword evidence="1" id="KW-0004">4Fe-4S</keyword>
<name>A0A1M6PWN7_9FIRM</name>
<dbReference type="OrthoDB" id="9784571at2"/>
<keyword evidence="1" id="KW-0411">Iron-sulfur</keyword>
<sequence>MEQIEKLIQRKALELGYEKCGIIPVHLLEGYKEKLNERVQKVAESEAFYKGKQHLAHFEKEFPWAKSVVVLTVPQTQYKVPEAVGGHIAKSYLFDSRVDEQTKEHQHSLSLEAYMKELGLRVSTERKYGIVGLRWAAMQAGLGIIRRNNFFYSESGSWVRLEAFLTDRDMELIEKPRFTPCPKNCDRCIKACPTSSLCDAYTMNPLRCVSFLTTFSGRDLPQEPLAADFGEWIYGCDICQEVCPMNHGKWTGSEEFPGLTELAPSLTVETIMKMDEEFYRQKVQPKFFYLTPDELWKWQVNALNYMNNNYQEHFEQIILEACGSSFEKVREMAVAICKSHEIHVEKELASYE</sequence>
<dbReference type="GO" id="GO:0051539">
    <property type="term" value="F:4 iron, 4 sulfur cluster binding"/>
    <property type="evidence" value="ECO:0007669"/>
    <property type="project" value="UniProtKB-KW"/>
</dbReference>
<dbReference type="InterPro" id="IPR004453">
    <property type="entry name" value="QueG"/>
</dbReference>
<accession>A0A1M6PWN7</accession>
<reference evidence="2 3" key="1">
    <citation type="submission" date="2016-11" db="EMBL/GenBank/DDBJ databases">
        <authorList>
            <person name="Jaros S."/>
            <person name="Januszkiewicz K."/>
            <person name="Wedrychowicz H."/>
        </authorList>
    </citation>
    <scope>NUCLEOTIDE SEQUENCE [LARGE SCALE GENOMIC DNA]</scope>
    <source>
        <strain evidence="2 3">DSM 15929</strain>
    </source>
</reference>
<gene>
    <name evidence="2" type="ORF">SAMN02745136_01768</name>
</gene>
<dbReference type="PANTHER" id="PTHR30002">
    <property type="entry name" value="EPOXYQUEUOSINE REDUCTASE"/>
    <property type="match status" value="1"/>
</dbReference>
<evidence type="ECO:0000313" key="3">
    <source>
        <dbReference type="Proteomes" id="UP000184386"/>
    </source>
</evidence>
<dbReference type="SUPFAM" id="SSF54862">
    <property type="entry name" value="4Fe-4S ferredoxins"/>
    <property type="match status" value="1"/>
</dbReference>
<proteinExistence type="predicted"/>
<dbReference type="GO" id="GO:0052693">
    <property type="term" value="F:epoxyqueuosine reductase activity"/>
    <property type="evidence" value="ECO:0007669"/>
    <property type="project" value="TreeGrafter"/>
</dbReference>
<dbReference type="Pfam" id="PF13484">
    <property type="entry name" value="Fer4_16"/>
    <property type="match status" value="1"/>
</dbReference>
<dbReference type="RefSeq" id="WP_073274902.1">
    <property type="nucleotide sequence ID" value="NZ_FRAC01000009.1"/>
</dbReference>
<dbReference type="Proteomes" id="UP000184386">
    <property type="component" value="Unassembled WGS sequence"/>
</dbReference>
<dbReference type="AlphaFoldDB" id="A0A1M6PWN7"/>
<evidence type="ECO:0000256" key="1">
    <source>
        <dbReference type="ARBA" id="ARBA00022485"/>
    </source>
</evidence>
<keyword evidence="1" id="KW-0479">Metal-binding</keyword>
<dbReference type="EMBL" id="FRAC01000009">
    <property type="protein sequence ID" value="SHK12312.1"/>
    <property type="molecule type" value="Genomic_DNA"/>
</dbReference>
<organism evidence="2 3">
    <name type="scientific">Anaerocolumna jejuensis DSM 15929</name>
    <dbReference type="NCBI Taxonomy" id="1121322"/>
    <lineage>
        <taxon>Bacteria</taxon>
        <taxon>Bacillati</taxon>
        <taxon>Bacillota</taxon>
        <taxon>Clostridia</taxon>
        <taxon>Lachnospirales</taxon>
        <taxon>Lachnospiraceae</taxon>
        <taxon>Anaerocolumna</taxon>
    </lineage>
</organism>
<evidence type="ECO:0000313" key="2">
    <source>
        <dbReference type="EMBL" id="SHK12312.1"/>
    </source>
</evidence>
<dbReference type="PANTHER" id="PTHR30002:SF4">
    <property type="entry name" value="EPOXYQUEUOSINE REDUCTASE"/>
    <property type="match status" value="1"/>
</dbReference>
<protein>
    <submittedName>
        <fullName evidence="2">Epoxyqueuosine reductase</fullName>
    </submittedName>
</protein>
<keyword evidence="3" id="KW-1185">Reference proteome</keyword>
<keyword evidence="1" id="KW-0408">Iron</keyword>
<dbReference type="GO" id="GO:0008616">
    <property type="term" value="P:tRNA queuosine(34) biosynthetic process"/>
    <property type="evidence" value="ECO:0007669"/>
    <property type="project" value="InterPro"/>
</dbReference>